<protein>
    <submittedName>
        <fullName evidence="1">13446_t:CDS:1</fullName>
    </submittedName>
</protein>
<comment type="caution">
    <text evidence="1">The sequence shown here is derived from an EMBL/GenBank/DDBJ whole genome shotgun (WGS) entry which is preliminary data.</text>
</comment>
<evidence type="ECO:0000313" key="1">
    <source>
        <dbReference type="EMBL" id="CAG8482585.1"/>
    </source>
</evidence>
<proteinExistence type="predicted"/>
<reference evidence="1" key="1">
    <citation type="submission" date="2021-06" db="EMBL/GenBank/DDBJ databases">
        <authorList>
            <person name="Kallberg Y."/>
            <person name="Tangrot J."/>
            <person name="Rosling A."/>
        </authorList>
    </citation>
    <scope>NUCLEOTIDE SEQUENCE</scope>
    <source>
        <strain evidence="1">CL356</strain>
    </source>
</reference>
<dbReference type="Proteomes" id="UP000789525">
    <property type="component" value="Unassembled WGS sequence"/>
</dbReference>
<name>A0ACA9KMF1_9GLOM</name>
<accession>A0ACA9KMF1</accession>
<organism evidence="1 2">
    <name type="scientific">Acaulospora colombiana</name>
    <dbReference type="NCBI Taxonomy" id="27376"/>
    <lineage>
        <taxon>Eukaryota</taxon>
        <taxon>Fungi</taxon>
        <taxon>Fungi incertae sedis</taxon>
        <taxon>Mucoromycota</taxon>
        <taxon>Glomeromycotina</taxon>
        <taxon>Glomeromycetes</taxon>
        <taxon>Diversisporales</taxon>
        <taxon>Acaulosporaceae</taxon>
        <taxon>Acaulospora</taxon>
    </lineage>
</organism>
<keyword evidence="2" id="KW-1185">Reference proteome</keyword>
<evidence type="ECO:0000313" key="2">
    <source>
        <dbReference type="Proteomes" id="UP000789525"/>
    </source>
</evidence>
<dbReference type="EMBL" id="CAJVPT010002519">
    <property type="protein sequence ID" value="CAG8482585.1"/>
    <property type="molecule type" value="Genomic_DNA"/>
</dbReference>
<sequence>MYQLKPMNIQLRILIVLILFLTSQTSSYALPLQYDTSFQQLFTKSRMICVHTNLTSSYMPISGRFYNLPEDDNPKNYHLYLLHPDNSMRRDLSWIFSRGLRIGKDANGVARDATLELVFRSVEFPLQGVNSYVGGWIKVYHIRDSIVTAAGPAQINLRDEIVV</sequence>
<gene>
    <name evidence="1" type="ORF">ACOLOM_LOCUS2040</name>
</gene>